<dbReference type="OrthoDB" id="6288272at2759"/>
<feature type="compositionally biased region" description="Low complexity" evidence="1">
    <location>
        <begin position="476"/>
        <end position="485"/>
    </location>
</feature>
<feature type="compositionally biased region" description="Polar residues" evidence="1">
    <location>
        <begin position="139"/>
        <end position="162"/>
    </location>
</feature>
<dbReference type="Proteomes" id="UP000245119">
    <property type="component" value="Linkage Group LG3"/>
</dbReference>
<feature type="region of interest" description="Disordered" evidence="1">
    <location>
        <begin position="992"/>
        <end position="1045"/>
    </location>
</feature>
<feature type="region of interest" description="Disordered" evidence="1">
    <location>
        <begin position="690"/>
        <end position="751"/>
    </location>
</feature>
<feature type="compositionally biased region" description="Polar residues" evidence="1">
    <location>
        <begin position="586"/>
        <end position="598"/>
    </location>
</feature>
<gene>
    <name evidence="2" type="ORF">C0Q70_06470</name>
</gene>
<dbReference type="SMART" id="SM00015">
    <property type="entry name" value="IQ"/>
    <property type="match status" value="3"/>
</dbReference>
<feature type="region of interest" description="Disordered" evidence="1">
    <location>
        <begin position="818"/>
        <end position="850"/>
    </location>
</feature>
<evidence type="ECO:0000256" key="1">
    <source>
        <dbReference type="SAM" id="MobiDB-lite"/>
    </source>
</evidence>
<dbReference type="PROSITE" id="PS50096">
    <property type="entry name" value="IQ"/>
    <property type="match status" value="3"/>
</dbReference>
<dbReference type="OMA" id="WYMANKH"/>
<feature type="compositionally biased region" description="Basic and acidic residues" evidence="1">
    <location>
        <begin position="696"/>
        <end position="705"/>
    </location>
</feature>
<dbReference type="PANTHER" id="PTHR35978">
    <property type="entry name" value="IQ DOMAIN-CONTAINING PROTEIN M"/>
    <property type="match status" value="1"/>
</dbReference>
<dbReference type="CDD" id="cd23767">
    <property type="entry name" value="IQCD"/>
    <property type="match status" value="1"/>
</dbReference>
<feature type="region of interest" description="Disordered" evidence="1">
    <location>
        <begin position="952"/>
        <end position="972"/>
    </location>
</feature>
<organism evidence="2 3">
    <name type="scientific">Pomacea canaliculata</name>
    <name type="common">Golden apple snail</name>
    <dbReference type="NCBI Taxonomy" id="400727"/>
    <lineage>
        <taxon>Eukaryota</taxon>
        <taxon>Metazoa</taxon>
        <taxon>Spiralia</taxon>
        <taxon>Lophotrochozoa</taxon>
        <taxon>Mollusca</taxon>
        <taxon>Gastropoda</taxon>
        <taxon>Caenogastropoda</taxon>
        <taxon>Architaenioglossa</taxon>
        <taxon>Ampullarioidea</taxon>
        <taxon>Ampullariidae</taxon>
        <taxon>Pomacea</taxon>
    </lineage>
</organism>
<feature type="region of interest" description="Disordered" evidence="1">
    <location>
        <begin position="136"/>
        <end position="162"/>
    </location>
</feature>
<dbReference type="Gene3D" id="1.20.5.190">
    <property type="match status" value="2"/>
</dbReference>
<feature type="compositionally biased region" description="Basic and acidic residues" evidence="1">
    <location>
        <begin position="1005"/>
        <end position="1016"/>
    </location>
</feature>
<dbReference type="Pfam" id="PF00612">
    <property type="entry name" value="IQ"/>
    <property type="match status" value="2"/>
</dbReference>
<feature type="compositionally biased region" description="Polar residues" evidence="1">
    <location>
        <begin position="486"/>
        <end position="502"/>
    </location>
</feature>
<reference evidence="2 3" key="1">
    <citation type="submission" date="2018-04" db="EMBL/GenBank/DDBJ databases">
        <title>The genome of golden apple snail Pomacea canaliculata provides insight into stress tolerance and invasive adaptation.</title>
        <authorList>
            <person name="Liu C."/>
            <person name="Liu B."/>
            <person name="Ren Y."/>
            <person name="Zhang Y."/>
            <person name="Wang H."/>
            <person name="Li S."/>
            <person name="Jiang F."/>
            <person name="Yin L."/>
            <person name="Zhang G."/>
            <person name="Qian W."/>
            <person name="Fan W."/>
        </authorList>
    </citation>
    <scope>NUCLEOTIDE SEQUENCE [LARGE SCALE GENOMIC DNA]</scope>
    <source>
        <strain evidence="2">SZHN2017</strain>
        <tissue evidence="2">Muscle</tissue>
    </source>
</reference>
<evidence type="ECO:0000313" key="2">
    <source>
        <dbReference type="EMBL" id="PVD35189.1"/>
    </source>
</evidence>
<dbReference type="EMBL" id="PZQS01000003">
    <property type="protein sequence ID" value="PVD35189.1"/>
    <property type="molecule type" value="Genomic_DNA"/>
</dbReference>
<sequence length="1475" mass="165556">MTDTVTIKINGLDVLESGLKSLKRSRLMIAQEYSDMIGAIELHHNSLRLAHLTGKAKDLVDQAQRDTRFYNILVKMLCELKEKRTGEQRQGLRKVYAWYQANKNALYSGPHFGKEHLKSYSKEAFSVITTPRKPKGGQFVSSNSVKTKANVRSKSASGIRTRHSTIWQHSSFDWQSADLQKELPTHESPPLEQENKECTAVAGSADLSAKTGMSVIDSKFARLKQHKTLPSTVHPVSSIMNPHVSLAVQTERKRSTQKKPLGNTSLENNLQTWIRFSEDRSWGQDLVGKLSFVGRSGTPSDVRYVAHSSAEMPEHHTQAVISSFAKASTTNVPAKDGADYLDQKENIFLQQSLEQFYQSADAYCSQELNCTQTSRSLSAPVTRRDPETPRKNKPIRLQQQLQDMELNKNDNNANCEKTGIRLETVVDVIDSVSANMIHYREKFAPEAQPGFRQPMVRDFTASFLHAASSPVLYLPSPSPRSSVSLDNQQANYTPRPHTSPTSLHRVSVTEDFDEHAQNCPMSQKPGCKTLGTADWAGRVEPESLRYKWRKTKCGGFTYQKTLQPKTVGLRSAGTTSAGRRPKTASIPVSQKWGTQKQSNENKRVMGQAASHSTTQIDQKTVDSLITVQHLLGSSFSRTDSLLSLYNFDEGFLAAFSHDQTVPTSGQLEYLSFVTPASVAAGAVFPENITETSANKSRNEKQEVKVQDSSPVTKDVHLIFPGQSSLSDKTETDADTDQNGGETEMLQEQPSQKVLQQILDKEKIDCEKVEVTNDDCLGQGTDETEADVGTITHITSVANGGHPLSHNSSLPQPLSMSQVWEYNPSDDTDSEKKHESDVNQLEEQPPAVTHQMHTQLFSTSCLPLASPRAAVQGRRSAGGMPHQMHSGMPQILQLTRRRAELIQLAPPRHTAPSIPYSSARFSSHFSPSAGPLMSELEHHARKVKSPRSLMQHVEELRKSGKSHSQASAASPKAEGLSVSLRVCRLELPLRGSQTGPYVQDTIDASTMKEDRHTDKSWLGENSRPEQTQEDDKNTAERTPASFTPNSFFANIPLRPVTAPTCLGKKRQLTAPNELLCQGFTYHQIPSTGTSHNTSSGSRPSTAPRIRRAKSLTNIGRPIPQVTSITDPDELKQAVQMQREAAAAVDIQRLFRGFVARNVYKKLQSEEREKLENERKAAVAIQRRYREHLHRKKAIESRAPSEELRQWNKSYQDIYEANKQERLRKLEERAEENSMNYLSGKSRISVIGPHVDIYEIYHPKKTGNNRRELNSAALCIQRHVRGWLVRKCFEKLKRKVAWYGSTFQKMVTEYKSMLRRVQSQHGVSRPKAPFSAKEMNDYIDVRRRYESVFEKKAFSGMLEMDDIEAFFHECDLYPSRSEIEEAADVVSHGQPSIKRGHGLKRQEVLDILFYIYTPLAAGLKNTRQSTWMNPIIDGIEARQLIGSEFVEDAPLEVCAQLVFKAKREQKEKEKAEKHADD</sequence>
<accession>A0A2T7PP36</accession>
<proteinExistence type="predicted"/>
<keyword evidence="3" id="KW-1185">Reference proteome</keyword>
<dbReference type="InterPro" id="IPR000048">
    <property type="entry name" value="IQ_motif_EF-hand-BS"/>
</dbReference>
<evidence type="ECO:0000313" key="3">
    <source>
        <dbReference type="Proteomes" id="UP000245119"/>
    </source>
</evidence>
<protein>
    <submittedName>
        <fullName evidence="2">Uncharacterized protein</fullName>
    </submittedName>
</protein>
<feature type="compositionally biased region" description="Polar residues" evidence="1">
    <location>
        <begin position="736"/>
        <end position="751"/>
    </location>
</feature>
<dbReference type="PANTHER" id="PTHR35978:SF1">
    <property type="entry name" value="IQ DOMAIN-CONTAINING PROTEIN M"/>
    <property type="match status" value="1"/>
</dbReference>
<name>A0A2T7PP36_POMCA</name>
<feature type="region of interest" description="Disordered" evidence="1">
    <location>
        <begin position="569"/>
        <end position="600"/>
    </location>
</feature>
<comment type="caution">
    <text evidence="2">The sequence shown here is derived from an EMBL/GenBank/DDBJ whole genome shotgun (WGS) entry which is preliminary data.</text>
</comment>
<feature type="region of interest" description="Disordered" evidence="1">
    <location>
        <begin position="476"/>
        <end position="502"/>
    </location>
</feature>